<name>W9S4L2_9ROSA</name>
<sequence>MEAISLVTVFLLFLSFTTRGDSARPGLGVLPPAVVDSSGNELLKGKYYDLVAWPNVPLPLIYVSSISPLVEEMEPVGFNTKSNYLRSRHRVFRPGWFKFERNSEHPRRDYKLLWCPVYVVDQYVRSSDDCQTIGIFADSDGIERLTLADTSVPFGFRAYVGPQSDQHLKMSTSNA</sequence>
<reference evidence="3" key="2">
    <citation type="submission" date="2013-06" db="EMBL/GenBank/DDBJ databases">
        <title>Draft Genome Sequence of a Mulberry Tree, Morus notabilis C.K. Schn.</title>
        <authorList>
            <person name="He N."/>
            <person name="Zhao S."/>
        </authorList>
    </citation>
    <scope>NUCLEOTIDE SEQUENCE</scope>
</reference>
<evidence type="ECO:0000313" key="3">
    <source>
        <dbReference type="EMBL" id="EXC10221.1"/>
    </source>
</evidence>
<feature type="chain" id="PRO_5004929147" evidence="1">
    <location>
        <begin position="23"/>
        <end position="175"/>
    </location>
</feature>
<dbReference type="EMBL" id="KE345632">
    <property type="protein sequence ID" value="EXC10221.1"/>
    <property type="molecule type" value="Genomic_DNA"/>
</dbReference>
<dbReference type="Pfam" id="PF00197">
    <property type="entry name" value="Kunitz_legume"/>
    <property type="match status" value="1"/>
</dbReference>
<dbReference type="KEGG" id="mnt:21387901"/>
<dbReference type="Gene3D" id="2.80.10.50">
    <property type="match status" value="1"/>
</dbReference>
<reference evidence="4" key="1">
    <citation type="submission" date="2013-01" db="EMBL/GenBank/DDBJ databases">
        <title>Draft Genome Sequence of a Mulberry Tree, Morus notabilis C.K. Schneid.</title>
        <authorList>
            <person name="He N."/>
            <person name="Zhao S."/>
        </authorList>
    </citation>
    <scope>NUCLEOTIDE SEQUENCE</scope>
</reference>
<keyword evidence="1" id="KW-0732">Signal</keyword>
<dbReference type="AlphaFoldDB" id="W9S4L2"/>
<dbReference type="InterPro" id="IPR002160">
    <property type="entry name" value="Prot_inh_Kunz-lg"/>
</dbReference>
<dbReference type="GO" id="GO:0004867">
    <property type="term" value="F:serine-type endopeptidase inhibitor activity"/>
    <property type="evidence" value="ECO:0007669"/>
    <property type="project" value="UniProtKB-KW"/>
</dbReference>
<keyword evidence="2" id="KW-0722">Serine protease inhibitor</keyword>
<evidence type="ECO:0000313" key="4">
    <source>
        <dbReference type="Proteomes" id="UP000030645"/>
    </source>
</evidence>
<evidence type="ECO:0000313" key="2">
    <source>
        <dbReference type="EMBL" id="AUR26488.1"/>
    </source>
</evidence>
<keyword evidence="2" id="KW-0646">Protease inhibitor</keyword>
<dbReference type="EMBL" id="MF401374">
    <property type="protein sequence ID" value="AUR26488.1"/>
    <property type="molecule type" value="mRNA"/>
</dbReference>
<protein>
    <submittedName>
        <fullName evidence="2">Kunitz-type serine protease inhibitor</fullName>
    </submittedName>
</protein>
<keyword evidence="4" id="KW-1185">Reference proteome</keyword>
<reference evidence="2" key="3">
    <citation type="submission" date="2017-06" db="EMBL/GenBank/DDBJ databases">
        <title>Biotic stress-induced expression of mulberry kunitz-type serine protease inhibitors and identification of MaKPI-9 exhibiting stability to silkworm gut proteinases.</title>
        <authorList>
            <person name="Hao H."/>
            <person name="Liang J."/>
        </authorList>
    </citation>
    <scope>NUCLEOTIDE SEQUENCE</scope>
    <source>
        <strain evidence="2">Morus004399</strain>
        <tissue evidence="2">Leaf</tissue>
    </source>
</reference>
<dbReference type="Proteomes" id="UP000030645">
    <property type="component" value="Unassembled WGS sequence"/>
</dbReference>
<dbReference type="InterPro" id="IPR011065">
    <property type="entry name" value="Kunitz_inhibitor_STI-like_sf"/>
</dbReference>
<dbReference type="SUPFAM" id="SSF50386">
    <property type="entry name" value="STI-like"/>
    <property type="match status" value="1"/>
</dbReference>
<organism evidence="3 4">
    <name type="scientific">Morus notabilis</name>
    <dbReference type="NCBI Taxonomy" id="981085"/>
    <lineage>
        <taxon>Eukaryota</taxon>
        <taxon>Viridiplantae</taxon>
        <taxon>Streptophyta</taxon>
        <taxon>Embryophyta</taxon>
        <taxon>Tracheophyta</taxon>
        <taxon>Spermatophyta</taxon>
        <taxon>Magnoliopsida</taxon>
        <taxon>eudicotyledons</taxon>
        <taxon>Gunneridae</taxon>
        <taxon>Pentapetalae</taxon>
        <taxon>rosids</taxon>
        <taxon>fabids</taxon>
        <taxon>Rosales</taxon>
        <taxon>Moraceae</taxon>
        <taxon>Moreae</taxon>
        <taxon>Morus</taxon>
    </lineage>
</organism>
<accession>W9S4L2</accession>
<proteinExistence type="evidence at transcript level"/>
<evidence type="ECO:0000256" key="1">
    <source>
        <dbReference type="SAM" id="SignalP"/>
    </source>
</evidence>
<gene>
    <name evidence="3" type="ORF">L484_004399</name>
</gene>
<feature type="signal peptide" evidence="1">
    <location>
        <begin position="1"/>
        <end position="22"/>
    </location>
</feature>